<evidence type="ECO:0000313" key="2">
    <source>
        <dbReference type="Proteomes" id="UP000805649"/>
    </source>
</evidence>
<comment type="caution">
    <text evidence="1">The sequence shown here is derived from an EMBL/GenBank/DDBJ whole genome shotgun (WGS) entry which is preliminary data.</text>
</comment>
<organism evidence="1 2">
    <name type="scientific">Colletotrichum truncatum</name>
    <name type="common">Anthracnose fungus</name>
    <name type="synonym">Colletotrichum capsici</name>
    <dbReference type="NCBI Taxonomy" id="5467"/>
    <lineage>
        <taxon>Eukaryota</taxon>
        <taxon>Fungi</taxon>
        <taxon>Dikarya</taxon>
        <taxon>Ascomycota</taxon>
        <taxon>Pezizomycotina</taxon>
        <taxon>Sordariomycetes</taxon>
        <taxon>Hypocreomycetidae</taxon>
        <taxon>Glomerellales</taxon>
        <taxon>Glomerellaceae</taxon>
        <taxon>Colletotrichum</taxon>
        <taxon>Colletotrichum truncatum species complex</taxon>
    </lineage>
</organism>
<evidence type="ECO:0000313" key="1">
    <source>
        <dbReference type="EMBL" id="KAL0936292.1"/>
    </source>
</evidence>
<sequence>MASQRRQYGPRARTRVFGKTTALALLLCLESVVVITALVLFGVAYPDRFRSRLWRNGGEEGWSSNPRLRIYFYANFEEVPQIPLIWSQRLTTSNTAIAVLSFPVLFARITMAALQYESRWTNIAYDVLLAALWAFSAVAQNGSDLTDPQHLMERPWYLTRTCDEAWSQNRGWCKIAKWEYGWAIVAASFYTLRIIGALGLSVYEKGKRDGGQNGLKESLMDEWTWDDQDGRVAPYKDVTVALASMAW</sequence>
<dbReference type="EMBL" id="VUJX02000005">
    <property type="protein sequence ID" value="KAL0936292.1"/>
    <property type="molecule type" value="Genomic_DNA"/>
</dbReference>
<proteinExistence type="predicted"/>
<keyword evidence="2" id="KW-1185">Reference proteome</keyword>
<protein>
    <submittedName>
        <fullName evidence="1">Uncharacterized protein</fullName>
    </submittedName>
</protein>
<accession>A0ACC3YWX3</accession>
<reference evidence="1 2" key="1">
    <citation type="journal article" date="2020" name="Phytopathology">
        <title>Genome Sequence Resources of Colletotrichum truncatum, C. plurivorum, C. musicola, and C. sojae: Four Species Pathogenic to Soybean (Glycine max).</title>
        <authorList>
            <person name="Rogerio F."/>
            <person name="Boufleur T.R."/>
            <person name="Ciampi-Guillardi M."/>
            <person name="Sukno S.A."/>
            <person name="Thon M.R."/>
            <person name="Massola Junior N.S."/>
            <person name="Baroncelli R."/>
        </authorList>
    </citation>
    <scope>NUCLEOTIDE SEQUENCE [LARGE SCALE GENOMIC DNA]</scope>
    <source>
        <strain evidence="1 2">CMES1059</strain>
    </source>
</reference>
<gene>
    <name evidence="1" type="ORF">CTRU02_208507</name>
</gene>
<dbReference type="Proteomes" id="UP000805649">
    <property type="component" value="Unassembled WGS sequence"/>
</dbReference>
<name>A0ACC3YWX3_COLTU</name>